<organism evidence="9 10">
    <name type="scientific">Acropora cervicornis</name>
    <name type="common">Staghorn coral</name>
    <dbReference type="NCBI Taxonomy" id="6130"/>
    <lineage>
        <taxon>Eukaryota</taxon>
        <taxon>Metazoa</taxon>
        <taxon>Cnidaria</taxon>
        <taxon>Anthozoa</taxon>
        <taxon>Hexacorallia</taxon>
        <taxon>Scleractinia</taxon>
        <taxon>Astrocoeniina</taxon>
        <taxon>Acroporidae</taxon>
        <taxon>Acropora</taxon>
    </lineage>
</organism>
<dbReference type="CDD" id="cd00086">
    <property type="entry name" value="homeodomain"/>
    <property type="match status" value="1"/>
</dbReference>
<comment type="caution">
    <text evidence="9">The sequence shown here is derived from an EMBL/GenBank/DDBJ whole genome shotgun (WGS) entry which is preliminary data.</text>
</comment>
<feature type="DNA-binding region" description="Homeobox" evidence="5">
    <location>
        <begin position="133"/>
        <end position="192"/>
    </location>
</feature>
<dbReference type="SMART" id="SM00389">
    <property type="entry name" value="HOX"/>
    <property type="match status" value="1"/>
</dbReference>
<dbReference type="PANTHER" id="PTHR24333:SF5">
    <property type="entry name" value="VENT HOMEOBOX"/>
    <property type="match status" value="1"/>
</dbReference>
<dbReference type="SUPFAM" id="SSF46689">
    <property type="entry name" value="Homeodomain-like"/>
    <property type="match status" value="1"/>
</dbReference>
<feature type="compositionally biased region" description="Basic and acidic residues" evidence="7">
    <location>
        <begin position="192"/>
        <end position="202"/>
    </location>
</feature>
<dbReference type="EMBL" id="JARQWQ010000016">
    <property type="protein sequence ID" value="KAK2566587.1"/>
    <property type="molecule type" value="Genomic_DNA"/>
</dbReference>
<comment type="subcellular location">
    <subcellularLocation>
        <location evidence="1 5 6">Nucleus</location>
    </subcellularLocation>
</comment>
<dbReference type="GO" id="GO:0005634">
    <property type="term" value="C:nucleus"/>
    <property type="evidence" value="ECO:0007669"/>
    <property type="project" value="UniProtKB-SubCell"/>
</dbReference>
<dbReference type="Gene3D" id="1.10.10.60">
    <property type="entry name" value="Homeodomain-like"/>
    <property type="match status" value="1"/>
</dbReference>
<proteinExistence type="predicted"/>
<evidence type="ECO:0000313" key="9">
    <source>
        <dbReference type="EMBL" id="KAK2566587.1"/>
    </source>
</evidence>
<gene>
    <name evidence="9" type="ORF">P5673_009221</name>
</gene>
<evidence type="ECO:0000256" key="6">
    <source>
        <dbReference type="RuleBase" id="RU000682"/>
    </source>
</evidence>
<feature type="region of interest" description="Disordered" evidence="7">
    <location>
        <begin position="88"/>
        <end position="140"/>
    </location>
</feature>
<evidence type="ECO:0000256" key="7">
    <source>
        <dbReference type="SAM" id="MobiDB-lite"/>
    </source>
</evidence>
<feature type="domain" description="Homeobox" evidence="8">
    <location>
        <begin position="131"/>
        <end position="191"/>
    </location>
</feature>
<dbReference type="InterPro" id="IPR001356">
    <property type="entry name" value="HD"/>
</dbReference>
<dbReference type="GO" id="GO:0003677">
    <property type="term" value="F:DNA binding"/>
    <property type="evidence" value="ECO:0007669"/>
    <property type="project" value="UniProtKB-UniRule"/>
</dbReference>
<dbReference type="InterPro" id="IPR050848">
    <property type="entry name" value="Homeobox_TF"/>
</dbReference>
<dbReference type="Proteomes" id="UP001249851">
    <property type="component" value="Unassembled WGS sequence"/>
</dbReference>
<accession>A0AAD9QS79</accession>
<feature type="compositionally biased region" description="Basic and acidic residues" evidence="7">
    <location>
        <begin position="88"/>
        <end position="120"/>
    </location>
</feature>
<feature type="region of interest" description="Disordered" evidence="7">
    <location>
        <begin position="188"/>
        <end position="212"/>
    </location>
</feature>
<protein>
    <submittedName>
        <fullName evidence="9">T-cell leukemia homeobox protein 1</fullName>
    </submittedName>
</protein>
<dbReference type="InterPro" id="IPR009057">
    <property type="entry name" value="Homeodomain-like_sf"/>
</dbReference>
<dbReference type="PROSITE" id="PS50071">
    <property type="entry name" value="HOMEOBOX_2"/>
    <property type="match status" value="1"/>
</dbReference>
<sequence length="212" mass="25190">MDFHGQKVNLSFSIENILRDDFPHPRKTNVIVNVPTRTASTFDGWPKMPVYHCGYEVRFSPLLMEYPPNAPSCSSGRVGGKIHRQYGDEKRFTEDSHDRFDQTKKLADEEGAKDNKRQPKTETCLSENVPKRKRRNRSHFTQRQLQYLEKIFSRQQYLTRDERTLLARGLEMTELQIRNWFQNQRYQKKHRANENKKQEKLEFSVNGEKSQP</sequence>
<keyword evidence="10" id="KW-1185">Reference proteome</keyword>
<dbReference type="PANTHER" id="PTHR24333">
    <property type="entry name" value="HOMEO BOX HB9 LIKE A-RELATED"/>
    <property type="match status" value="1"/>
</dbReference>
<evidence type="ECO:0000256" key="2">
    <source>
        <dbReference type="ARBA" id="ARBA00023125"/>
    </source>
</evidence>
<dbReference type="AlphaFoldDB" id="A0AAD9QS79"/>
<keyword evidence="3 5" id="KW-0371">Homeobox</keyword>
<evidence type="ECO:0000256" key="3">
    <source>
        <dbReference type="ARBA" id="ARBA00023155"/>
    </source>
</evidence>
<reference evidence="9" key="2">
    <citation type="journal article" date="2023" name="Science">
        <title>Genomic signatures of disease resistance in endangered staghorn corals.</title>
        <authorList>
            <person name="Vollmer S.V."/>
            <person name="Selwyn J.D."/>
            <person name="Despard B.A."/>
            <person name="Roesel C.L."/>
        </authorList>
    </citation>
    <scope>NUCLEOTIDE SEQUENCE</scope>
    <source>
        <strain evidence="9">K2</strain>
    </source>
</reference>
<evidence type="ECO:0000256" key="5">
    <source>
        <dbReference type="PROSITE-ProRule" id="PRU00108"/>
    </source>
</evidence>
<evidence type="ECO:0000313" key="10">
    <source>
        <dbReference type="Proteomes" id="UP001249851"/>
    </source>
</evidence>
<evidence type="ECO:0000259" key="8">
    <source>
        <dbReference type="PROSITE" id="PS50071"/>
    </source>
</evidence>
<dbReference type="Pfam" id="PF00046">
    <property type="entry name" value="Homeodomain"/>
    <property type="match status" value="1"/>
</dbReference>
<dbReference type="PROSITE" id="PS00027">
    <property type="entry name" value="HOMEOBOX_1"/>
    <property type="match status" value="1"/>
</dbReference>
<evidence type="ECO:0000256" key="4">
    <source>
        <dbReference type="ARBA" id="ARBA00023242"/>
    </source>
</evidence>
<reference evidence="9" key="1">
    <citation type="journal article" date="2023" name="G3 (Bethesda)">
        <title>Whole genome assembly and annotation of the endangered Caribbean coral Acropora cervicornis.</title>
        <authorList>
            <person name="Selwyn J.D."/>
            <person name="Vollmer S.V."/>
        </authorList>
    </citation>
    <scope>NUCLEOTIDE SEQUENCE</scope>
    <source>
        <strain evidence="9">K2</strain>
    </source>
</reference>
<evidence type="ECO:0000256" key="1">
    <source>
        <dbReference type="ARBA" id="ARBA00004123"/>
    </source>
</evidence>
<keyword evidence="4 5" id="KW-0539">Nucleus</keyword>
<name>A0AAD9QS79_ACRCE</name>
<keyword evidence="2 5" id="KW-0238">DNA-binding</keyword>
<feature type="compositionally biased region" description="Basic residues" evidence="7">
    <location>
        <begin position="131"/>
        <end position="140"/>
    </location>
</feature>
<dbReference type="GO" id="GO:0000981">
    <property type="term" value="F:DNA-binding transcription factor activity, RNA polymerase II-specific"/>
    <property type="evidence" value="ECO:0007669"/>
    <property type="project" value="InterPro"/>
</dbReference>
<dbReference type="InterPro" id="IPR017970">
    <property type="entry name" value="Homeobox_CS"/>
</dbReference>